<protein>
    <submittedName>
        <fullName evidence="1">Uncharacterized protein</fullName>
    </submittedName>
</protein>
<sequence length="541" mass="59802">MTNRITTLLFCILVTRCFSVPTSRFPRESGYESTTLQLDEIKAETESGQHSKIFKSSIEPDHATDLSNIREEIPLEQEESSKTDSTLEGTSTESTSEAGNKNDGINPDDENNPALESSIGPQTDSTVKEDKSSLSGSEDQSQPTELTEDPTLKVDNDEAPVVNSQDSGLEIRGNLEEGIGEEESKTEEPFDSQGDEVLKKTTDQDQVEKGLVEENPDDKLGESQEPQHPTVNTEEQLGEKSTSSPNIASQEQTTETPQNVGDSKQEDYDLHGKAASTEQYSDKLNEPGIGHAPDRESQPDTNGQLQETSLSNEVQADEPASDSTLPGEGLEPNEPLESRPDESSGGKDVQNDEISPLTNIPGPEAEYKNSGVTLPKDTEQNQKYPNLSDEDKSLGGLSSVESSEEVVNDGKVSGPPENSSTYSNLWNRLQSLNPLQLQTLQGYLPTWESLSRVQSLVPSWESISDMQSMIPWDSINQLQTNIPTWMNQLQTNIPIWVNQFQSSSPWQTMTQLINQWQPMDQLSRYYPELGNMMNSFMNLFS</sequence>
<proteinExistence type="predicted"/>
<gene>
    <name evidence="1" type="ORF">QAD02_014533</name>
</gene>
<organism evidence="1 2">
    <name type="scientific">Eretmocerus hayati</name>
    <dbReference type="NCBI Taxonomy" id="131215"/>
    <lineage>
        <taxon>Eukaryota</taxon>
        <taxon>Metazoa</taxon>
        <taxon>Ecdysozoa</taxon>
        <taxon>Arthropoda</taxon>
        <taxon>Hexapoda</taxon>
        <taxon>Insecta</taxon>
        <taxon>Pterygota</taxon>
        <taxon>Neoptera</taxon>
        <taxon>Endopterygota</taxon>
        <taxon>Hymenoptera</taxon>
        <taxon>Apocrita</taxon>
        <taxon>Proctotrupomorpha</taxon>
        <taxon>Chalcidoidea</taxon>
        <taxon>Aphelinidae</taxon>
        <taxon>Aphelininae</taxon>
        <taxon>Eretmocerus</taxon>
    </lineage>
</organism>
<accession>A0ACC2P791</accession>
<reference evidence="1" key="1">
    <citation type="submission" date="2023-04" db="EMBL/GenBank/DDBJ databases">
        <title>A chromosome-level genome assembly of the parasitoid wasp Eretmocerus hayati.</title>
        <authorList>
            <person name="Zhong Y."/>
            <person name="Liu S."/>
            <person name="Liu Y."/>
        </authorList>
    </citation>
    <scope>NUCLEOTIDE SEQUENCE</scope>
    <source>
        <strain evidence="1">ZJU_SS_LIU_2023</strain>
    </source>
</reference>
<keyword evidence="2" id="KW-1185">Reference proteome</keyword>
<evidence type="ECO:0000313" key="2">
    <source>
        <dbReference type="Proteomes" id="UP001239111"/>
    </source>
</evidence>
<evidence type="ECO:0000313" key="1">
    <source>
        <dbReference type="EMBL" id="KAJ8678746.1"/>
    </source>
</evidence>
<dbReference type="Proteomes" id="UP001239111">
    <property type="component" value="Chromosome 2"/>
</dbReference>
<comment type="caution">
    <text evidence="1">The sequence shown here is derived from an EMBL/GenBank/DDBJ whole genome shotgun (WGS) entry which is preliminary data.</text>
</comment>
<name>A0ACC2P791_9HYME</name>
<dbReference type="EMBL" id="CM056742">
    <property type="protein sequence ID" value="KAJ8678746.1"/>
    <property type="molecule type" value="Genomic_DNA"/>
</dbReference>